<dbReference type="AlphaFoldDB" id="A0A665X088"/>
<protein>
    <submittedName>
        <fullName evidence="1">Uncharacterized protein</fullName>
    </submittedName>
</protein>
<reference evidence="1" key="3">
    <citation type="submission" date="2025-09" db="UniProtKB">
        <authorList>
            <consortium name="Ensembl"/>
        </authorList>
    </citation>
    <scope>IDENTIFICATION</scope>
</reference>
<evidence type="ECO:0000313" key="1">
    <source>
        <dbReference type="Ensembl" id="ENSENLP00000049585.1"/>
    </source>
</evidence>
<dbReference type="Ensembl" id="ENSENLT00000050801.1">
    <property type="protein sequence ID" value="ENSENLP00000049585.1"/>
    <property type="gene ID" value="ENSENLG00000020869.1"/>
</dbReference>
<dbReference type="Proteomes" id="UP000472264">
    <property type="component" value="Chromosome 17"/>
</dbReference>
<sequence length="66" mass="7491">QGYYCGIFFPAWKYSIRYIVIYTLATSGTGQVAIIDGKDIIRVSTSVSYLCICPRRERCPLLSIHL</sequence>
<proteinExistence type="predicted"/>
<dbReference type="InParanoid" id="A0A665X088"/>
<organism evidence="1 2">
    <name type="scientific">Echeneis naucrates</name>
    <name type="common">Live sharksucker</name>
    <dbReference type="NCBI Taxonomy" id="173247"/>
    <lineage>
        <taxon>Eukaryota</taxon>
        <taxon>Metazoa</taxon>
        <taxon>Chordata</taxon>
        <taxon>Craniata</taxon>
        <taxon>Vertebrata</taxon>
        <taxon>Euteleostomi</taxon>
        <taxon>Actinopterygii</taxon>
        <taxon>Neopterygii</taxon>
        <taxon>Teleostei</taxon>
        <taxon>Neoteleostei</taxon>
        <taxon>Acanthomorphata</taxon>
        <taxon>Carangaria</taxon>
        <taxon>Carangiformes</taxon>
        <taxon>Echeneidae</taxon>
        <taxon>Echeneis</taxon>
    </lineage>
</organism>
<keyword evidence="2" id="KW-1185">Reference proteome</keyword>
<reference evidence="1" key="1">
    <citation type="submission" date="2021-04" db="EMBL/GenBank/DDBJ databases">
        <authorList>
            <consortium name="Wellcome Sanger Institute Data Sharing"/>
        </authorList>
    </citation>
    <scope>NUCLEOTIDE SEQUENCE [LARGE SCALE GENOMIC DNA]</scope>
</reference>
<evidence type="ECO:0000313" key="2">
    <source>
        <dbReference type="Proteomes" id="UP000472264"/>
    </source>
</evidence>
<reference evidence="1" key="2">
    <citation type="submission" date="2025-08" db="UniProtKB">
        <authorList>
            <consortium name="Ensembl"/>
        </authorList>
    </citation>
    <scope>IDENTIFICATION</scope>
</reference>
<name>A0A665X088_ECHNA</name>
<accession>A0A665X088</accession>